<dbReference type="GO" id="GO:0005737">
    <property type="term" value="C:cytoplasm"/>
    <property type="evidence" value="ECO:0007669"/>
    <property type="project" value="UniProtKB-SubCell"/>
</dbReference>
<feature type="coiled-coil region" evidence="17">
    <location>
        <begin position="35"/>
        <end position="100"/>
    </location>
</feature>
<evidence type="ECO:0000256" key="7">
    <source>
        <dbReference type="ARBA" id="ARBA00022741"/>
    </source>
</evidence>
<evidence type="ECO:0000256" key="10">
    <source>
        <dbReference type="ARBA" id="ARBA00023146"/>
    </source>
</evidence>
<dbReference type="Proteomes" id="UP000009375">
    <property type="component" value="Unassembled WGS sequence"/>
</dbReference>
<dbReference type="SUPFAM" id="SSF46589">
    <property type="entry name" value="tRNA-binding arm"/>
    <property type="match status" value="1"/>
</dbReference>
<keyword evidence="6" id="KW-0436">Ligase</keyword>
<evidence type="ECO:0000313" key="20">
    <source>
        <dbReference type="Proteomes" id="UP000009375"/>
    </source>
</evidence>
<gene>
    <name evidence="19" type="ORF">BJBARM4_0599</name>
</gene>
<keyword evidence="10 19" id="KW-0030">Aminoacyl-tRNA synthetase</keyword>
<evidence type="ECO:0000259" key="18">
    <source>
        <dbReference type="PROSITE" id="PS50862"/>
    </source>
</evidence>
<dbReference type="InterPro" id="IPR006195">
    <property type="entry name" value="aa-tRNA-synth_II"/>
</dbReference>
<dbReference type="Pfam" id="PF00587">
    <property type="entry name" value="tRNA-synt_2b"/>
    <property type="match status" value="1"/>
</dbReference>
<protein>
    <recommendedName>
        <fullName evidence="11 14">Serine--tRNA ligase</fullName>
        <ecNumber evidence="4 14">6.1.1.11</ecNumber>
    </recommendedName>
</protein>
<accession>D2EFS4</accession>
<evidence type="ECO:0000313" key="19">
    <source>
        <dbReference type="EMBL" id="EEZ92767.1"/>
    </source>
</evidence>
<comment type="similarity">
    <text evidence="3">Belongs to the class-II aminoacyl-tRNA synthetase family. Type-1 seryl-tRNA synthetase subfamily.</text>
</comment>
<evidence type="ECO:0000256" key="6">
    <source>
        <dbReference type="ARBA" id="ARBA00022598"/>
    </source>
</evidence>
<evidence type="ECO:0000256" key="1">
    <source>
        <dbReference type="ARBA" id="ARBA00004496"/>
    </source>
</evidence>
<dbReference type="GO" id="GO:0005524">
    <property type="term" value="F:ATP binding"/>
    <property type="evidence" value="ECO:0007669"/>
    <property type="project" value="UniProtKB-KW"/>
</dbReference>
<dbReference type="InterPro" id="IPR045864">
    <property type="entry name" value="aa-tRNA-synth_II/BPL/LPL"/>
</dbReference>
<dbReference type="NCBIfam" id="TIGR00414">
    <property type="entry name" value="serS"/>
    <property type="match status" value="1"/>
</dbReference>
<keyword evidence="7" id="KW-0547">Nucleotide-binding</keyword>
<feature type="binding site" evidence="16">
    <location>
        <begin position="358"/>
        <end position="361"/>
    </location>
    <ligand>
        <name>ATP</name>
        <dbReference type="ChEBI" id="CHEBI:30616"/>
    </ligand>
</feature>
<proteinExistence type="inferred from homology"/>
<feature type="binding site" evidence="15">
    <location>
        <position position="271"/>
    </location>
    <ligand>
        <name>L-serine</name>
        <dbReference type="ChEBI" id="CHEBI:33384"/>
    </ligand>
</feature>
<comment type="pathway">
    <text evidence="2">Aminoacyl-tRNA biosynthesis; selenocysteinyl-tRNA(Sec) biosynthesis; L-seryl-tRNA(Sec) from L-serine and tRNA(Sec): step 1/1.</text>
</comment>
<dbReference type="InterPro" id="IPR002314">
    <property type="entry name" value="aa-tRNA-synt_IIb"/>
</dbReference>
<dbReference type="GO" id="GO:0006434">
    <property type="term" value="P:seryl-tRNA aminoacylation"/>
    <property type="evidence" value="ECO:0007669"/>
    <property type="project" value="UniProtKB-UniRule"/>
</dbReference>
<evidence type="ECO:0000256" key="4">
    <source>
        <dbReference type="ARBA" id="ARBA00012840"/>
    </source>
</evidence>
<feature type="binding site" evidence="15">
    <location>
        <position position="240"/>
    </location>
    <ligand>
        <name>L-serine</name>
        <dbReference type="ChEBI" id="CHEBI:33384"/>
    </ligand>
</feature>
<evidence type="ECO:0000256" key="5">
    <source>
        <dbReference type="ARBA" id="ARBA00022490"/>
    </source>
</evidence>
<evidence type="ECO:0000256" key="17">
    <source>
        <dbReference type="SAM" id="Coils"/>
    </source>
</evidence>
<keyword evidence="17" id="KW-0175">Coiled coil</keyword>
<name>D2EFS4_PARA4</name>
<dbReference type="GO" id="GO:0004828">
    <property type="term" value="F:serine-tRNA ligase activity"/>
    <property type="evidence" value="ECO:0007669"/>
    <property type="project" value="UniProtKB-UniRule"/>
</dbReference>
<evidence type="ECO:0000256" key="16">
    <source>
        <dbReference type="PIRSR" id="PIRSR001529-2"/>
    </source>
</evidence>
<evidence type="ECO:0000256" key="3">
    <source>
        <dbReference type="ARBA" id="ARBA00010728"/>
    </source>
</evidence>
<dbReference type="InterPro" id="IPR010978">
    <property type="entry name" value="tRNA-bd_arm"/>
</dbReference>
<dbReference type="EC" id="6.1.1.11" evidence="4 14"/>
<dbReference type="InterPro" id="IPR015866">
    <property type="entry name" value="Ser-tRNA-synth_1_N"/>
</dbReference>
<dbReference type="PIRSF" id="PIRSF001529">
    <property type="entry name" value="Ser-tRNA-synth_IIa"/>
    <property type="match status" value="1"/>
</dbReference>
<evidence type="ECO:0000256" key="9">
    <source>
        <dbReference type="ARBA" id="ARBA00022917"/>
    </source>
</evidence>
<dbReference type="Gene3D" id="3.30.930.10">
    <property type="entry name" value="Bira Bifunctional Protein, Domain 2"/>
    <property type="match status" value="1"/>
</dbReference>
<evidence type="ECO:0000256" key="14">
    <source>
        <dbReference type="NCBIfam" id="TIGR00414"/>
    </source>
</evidence>
<comment type="subcellular location">
    <subcellularLocation>
        <location evidence="1">Cytoplasm</location>
    </subcellularLocation>
</comment>
<evidence type="ECO:0000256" key="13">
    <source>
        <dbReference type="ARBA" id="ARBA00048823"/>
    </source>
</evidence>
<dbReference type="PRINTS" id="PR00981">
    <property type="entry name" value="TRNASYNTHSER"/>
</dbReference>
<dbReference type="PANTHER" id="PTHR43697:SF1">
    <property type="entry name" value="SERINE--TRNA LIGASE"/>
    <property type="match status" value="1"/>
</dbReference>
<dbReference type="AlphaFoldDB" id="D2EFS4"/>
<keyword evidence="8 16" id="KW-0067">ATP-binding</keyword>
<reference evidence="19 20" key="1">
    <citation type="journal article" date="2010" name="Proc. Natl. Acad. Sci. U.S.A.">
        <title>Enigmatic, ultrasmall, uncultivated Archaea.</title>
        <authorList>
            <person name="Baker B.J."/>
            <person name="Comolli L.R."/>
            <person name="Dick G.J."/>
            <person name="Hauser L.J."/>
            <person name="Hyatt D."/>
            <person name="Dill B.D."/>
            <person name="Land M.L."/>
            <person name="Verberkmoes N.C."/>
            <person name="Hettich R.L."/>
            <person name="Banfield J.F."/>
        </authorList>
    </citation>
    <scope>NUCLEOTIDE SEQUENCE [LARGE SCALE GENOMIC DNA]</scope>
</reference>
<evidence type="ECO:0000256" key="15">
    <source>
        <dbReference type="PIRSR" id="PIRSR001529-1"/>
    </source>
</evidence>
<evidence type="ECO:0000256" key="12">
    <source>
        <dbReference type="ARBA" id="ARBA00047929"/>
    </source>
</evidence>
<keyword evidence="9" id="KW-0648">Protein biosynthesis</keyword>
<comment type="catalytic activity">
    <reaction evidence="12">
        <text>tRNA(Sec) + L-serine + ATP = L-seryl-tRNA(Sec) + AMP + diphosphate + H(+)</text>
        <dbReference type="Rhea" id="RHEA:42580"/>
        <dbReference type="Rhea" id="RHEA-COMP:9742"/>
        <dbReference type="Rhea" id="RHEA-COMP:10128"/>
        <dbReference type="ChEBI" id="CHEBI:15378"/>
        <dbReference type="ChEBI" id="CHEBI:30616"/>
        <dbReference type="ChEBI" id="CHEBI:33019"/>
        <dbReference type="ChEBI" id="CHEBI:33384"/>
        <dbReference type="ChEBI" id="CHEBI:78442"/>
        <dbReference type="ChEBI" id="CHEBI:78533"/>
        <dbReference type="ChEBI" id="CHEBI:456215"/>
        <dbReference type="EC" id="6.1.1.11"/>
    </reaction>
</comment>
<dbReference type="PROSITE" id="PS50862">
    <property type="entry name" value="AA_TRNA_LIGASE_II"/>
    <property type="match status" value="1"/>
</dbReference>
<feature type="domain" description="Aminoacyl-transfer RNA synthetases class-II family profile" evidence="18">
    <location>
        <begin position="187"/>
        <end position="418"/>
    </location>
</feature>
<evidence type="ECO:0000256" key="8">
    <source>
        <dbReference type="ARBA" id="ARBA00022840"/>
    </source>
</evidence>
<comment type="catalytic activity">
    <reaction evidence="13">
        <text>tRNA(Ser) + L-serine + ATP = L-seryl-tRNA(Ser) + AMP + diphosphate + H(+)</text>
        <dbReference type="Rhea" id="RHEA:12292"/>
        <dbReference type="Rhea" id="RHEA-COMP:9669"/>
        <dbReference type="Rhea" id="RHEA-COMP:9703"/>
        <dbReference type="ChEBI" id="CHEBI:15378"/>
        <dbReference type="ChEBI" id="CHEBI:30616"/>
        <dbReference type="ChEBI" id="CHEBI:33019"/>
        <dbReference type="ChEBI" id="CHEBI:33384"/>
        <dbReference type="ChEBI" id="CHEBI:78442"/>
        <dbReference type="ChEBI" id="CHEBI:78533"/>
        <dbReference type="ChEBI" id="CHEBI:456215"/>
        <dbReference type="EC" id="6.1.1.11"/>
    </reaction>
</comment>
<keyword evidence="5" id="KW-0963">Cytoplasm</keyword>
<organism evidence="19 20">
    <name type="scientific">Candidatus Parvarchaeum acidiphilum ARMAN-4</name>
    <dbReference type="NCBI Taxonomy" id="662760"/>
    <lineage>
        <taxon>Archaea</taxon>
        <taxon>Candidatus Parvarchaeota</taxon>
        <taxon>Candidatus Parvarchaeum</taxon>
    </lineage>
</organism>
<dbReference type="InterPro" id="IPR002317">
    <property type="entry name" value="Ser-tRNA-ligase_type_1"/>
</dbReference>
<dbReference type="Gene3D" id="1.10.287.40">
    <property type="entry name" value="Serine-tRNA synthetase, tRNA binding domain"/>
    <property type="match status" value="1"/>
</dbReference>
<dbReference type="InterPro" id="IPR042103">
    <property type="entry name" value="SerRS_1_N_sf"/>
</dbReference>
<dbReference type="EMBL" id="GG730049">
    <property type="protein sequence ID" value="EEZ92767.1"/>
    <property type="molecule type" value="Genomic_DNA"/>
</dbReference>
<evidence type="ECO:0000256" key="11">
    <source>
        <dbReference type="ARBA" id="ARBA00039158"/>
    </source>
</evidence>
<dbReference type="SUPFAM" id="SSF55681">
    <property type="entry name" value="Class II aaRS and biotin synthetases"/>
    <property type="match status" value="1"/>
</dbReference>
<evidence type="ECO:0000256" key="2">
    <source>
        <dbReference type="ARBA" id="ARBA00005045"/>
    </source>
</evidence>
<feature type="site" description="Important for serine binding" evidence="15">
    <location>
        <position position="393"/>
    </location>
</feature>
<dbReference type="PANTHER" id="PTHR43697">
    <property type="entry name" value="SERYL-TRNA SYNTHETASE"/>
    <property type="match status" value="1"/>
</dbReference>
<feature type="binding site" evidence="16">
    <location>
        <begin position="271"/>
        <end position="273"/>
    </location>
    <ligand>
        <name>ATP</name>
        <dbReference type="ChEBI" id="CHEBI:30616"/>
    </ligand>
</feature>
<feature type="binding site" evidence="15">
    <location>
        <position position="294"/>
    </location>
    <ligand>
        <name>L-serine</name>
        <dbReference type="ChEBI" id="CHEBI:33384"/>
    </ligand>
</feature>
<dbReference type="Pfam" id="PF02403">
    <property type="entry name" value="Seryl_tRNA_N"/>
    <property type="match status" value="1"/>
</dbReference>
<sequence length="430" mass="50278">MNYDLNYVRDHKEELLSSIKKRFLNPPVEKPVERLIELNEIIKKNRSDVDELRHKRNVISKEFAENKEDNQTKDEERKTVREIMQQIKTLEDEITKYEEEAKNLFLWLPNIVSPEAPEGKDDNDNVEIRNYGKIEKRDFVTKSHIDLGLERRLLDIENAAKITGSRFVFIKGKLVQLELALEMYSIEKIASKGYLPLMPPFMIIRDIYGGIAHMATFEDALYKVTGIEEEGEEERFLISTTEHPLIAQYSNSNIPEEELPIKLVGISPAFRKEAGAHGKDTKGIFRLHQFDQTEQIVLCKPEDSQKFHEEMLANIEEIWKELKIPYRVVSCSTGDMGIRDIKQYDIEAYRYSQEKYREVGSFDNTTDWISRRLNIKYIDKKGNKDYVYTLDGTGLPMQRTMIAIMDTYQQKDGTILVPEVLRKYTNFSEI</sequence>